<dbReference type="NCBIfam" id="NF006778">
    <property type="entry name" value="PRK09293.1-1"/>
    <property type="match status" value="1"/>
</dbReference>
<comment type="catalytic activity">
    <reaction evidence="1 12">
        <text>beta-D-fructose 1,6-bisphosphate + H2O = beta-D-fructose 6-phosphate + phosphate</text>
        <dbReference type="Rhea" id="RHEA:11064"/>
        <dbReference type="ChEBI" id="CHEBI:15377"/>
        <dbReference type="ChEBI" id="CHEBI:32966"/>
        <dbReference type="ChEBI" id="CHEBI:43474"/>
        <dbReference type="ChEBI" id="CHEBI:57634"/>
        <dbReference type="EC" id="3.1.3.11"/>
    </reaction>
</comment>
<keyword evidence="9 12" id="KW-0119">Carbohydrate metabolism</keyword>
<dbReference type="EC" id="3.1.3.11" evidence="4 12"/>
<evidence type="ECO:0000313" key="16">
    <source>
        <dbReference type="EMBL" id="TKJ41813.1"/>
    </source>
</evidence>
<dbReference type="Gene3D" id="3.40.190.80">
    <property type="match status" value="1"/>
</dbReference>
<dbReference type="GO" id="GO:0005829">
    <property type="term" value="C:cytosol"/>
    <property type="evidence" value="ECO:0007669"/>
    <property type="project" value="TreeGrafter"/>
</dbReference>
<evidence type="ECO:0000256" key="10">
    <source>
        <dbReference type="ARBA" id="ARBA00072069"/>
    </source>
</evidence>
<dbReference type="InterPro" id="IPR000146">
    <property type="entry name" value="FBPase_class-1"/>
</dbReference>
<dbReference type="EMBL" id="NJBN01000002">
    <property type="protein sequence ID" value="TKJ41813.1"/>
    <property type="molecule type" value="Genomic_DNA"/>
</dbReference>
<gene>
    <name evidence="12" type="primary">fbp</name>
    <name evidence="16" type="ORF">CEE37_04390</name>
</gene>
<evidence type="ECO:0000256" key="4">
    <source>
        <dbReference type="ARBA" id="ARBA00013093"/>
    </source>
</evidence>
<dbReference type="CDD" id="cd00354">
    <property type="entry name" value="FBPase"/>
    <property type="match status" value="1"/>
</dbReference>
<dbReference type="PIRSF" id="PIRSF500210">
    <property type="entry name" value="FBPtase"/>
    <property type="match status" value="1"/>
</dbReference>
<feature type="binding site" evidence="12">
    <location>
        <position position="283"/>
    </location>
    <ligand>
        <name>Mg(2+)</name>
        <dbReference type="ChEBI" id="CHEBI:18420"/>
        <label>2</label>
    </ligand>
</feature>
<feature type="binding site" evidence="12">
    <location>
        <position position="211"/>
    </location>
    <ligand>
        <name>substrate</name>
    </ligand>
</feature>
<dbReference type="InterPro" id="IPR020548">
    <property type="entry name" value="Fructose_bisphosphatase_AS"/>
</dbReference>
<evidence type="ECO:0000256" key="2">
    <source>
        <dbReference type="ARBA" id="ARBA00005215"/>
    </source>
</evidence>
<feature type="binding site" evidence="12">
    <location>
        <begin position="119"/>
        <end position="122"/>
    </location>
    <ligand>
        <name>substrate</name>
    </ligand>
</feature>
<feature type="binding site" evidence="12">
    <location>
        <position position="277"/>
    </location>
    <ligand>
        <name>substrate</name>
    </ligand>
</feature>
<evidence type="ECO:0000256" key="11">
    <source>
        <dbReference type="ARBA" id="ARBA00081210"/>
    </source>
</evidence>
<dbReference type="PROSITE" id="PS00124">
    <property type="entry name" value="FBPASE"/>
    <property type="match status" value="1"/>
</dbReference>
<evidence type="ECO:0000256" key="13">
    <source>
        <dbReference type="RuleBase" id="RU000508"/>
    </source>
</evidence>
<comment type="subunit">
    <text evidence="12">Homotetramer.</text>
</comment>
<dbReference type="PRINTS" id="PR00115">
    <property type="entry name" value="F16BPHPHTASE"/>
</dbReference>
<keyword evidence="7 12" id="KW-0378">Hydrolase</keyword>
<dbReference type="PANTHER" id="PTHR11556:SF35">
    <property type="entry name" value="SEDOHEPTULOSE-1,7-BISPHOSPHATASE, CHLOROPLASTIC"/>
    <property type="match status" value="1"/>
</dbReference>
<evidence type="ECO:0000256" key="12">
    <source>
        <dbReference type="HAMAP-Rule" id="MF_01855"/>
    </source>
</evidence>
<dbReference type="InterPro" id="IPR028343">
    <property type="entry name" value="FBPtase"/>
</dbReference>
<dbReference type="GO" id="GO:0000287">
    <property type="term" value="F:magnesium ion binding"/>
    <property type="evidence" value="ECO:0007669"/>
    <property type="project" value="UniProtKB-UniRule"/>
</dbReference>
<evidence type="ECO:0000256" key="7">
    <source>
        <dbReference type="ARBA" id="ARBA00022801"/>
    </source>
</evidence>
<dbReference type="GO" id="GO:0030388">
    <property type="term" value="P:fructose 1,6-bisphosphate metabolic process"/>
    <property type="evidence" value="ECO:0007669"/>
    <property type="project" value="TreeGrafter"/>
</dbReference>
<dbReference type="Pfam" id="PF00316">
    <property type="entry name" value="FBPase"/>
    <property type="match status" value="1"/>
</dbReference>
<evidence type="ECO:0000256" key="1">
    <source>
        <dbReference type="ARBA" id="ARBA00001273"/>
    </source>
</evidence>
<sequence>MPGKGTWTIERHFMLQEKSHPEAKGEFTQLLMDIALAGKIISREVNKAGLVEILGLTGEINIQGEQVQKLDDFANKTLISILDRSGRVCMLGTEENTEAIKILPPYTSGHYAVSMDPLDGSSNIDVNVSVGTIFSIHRKVSKGPRGEEADLLQTGRKQLAAGYIIYGSSTMMVYTTGNGVHGFTLDPSVGEFLLSHPDIRIPKRGNTYSVNEGNYLFWSEGTKRYIKYLKEMDNQSGRPYTSRYIGSLVSDFHRNLLHGGIFLYPSDQKDHKRPHGKLRLLYEAAPMAYIVDRAGGYASDGKKNILDLEPKELHQRTPLIVGSYEDVKEYEEFIAEYDKEKK</sequence>
<dbReference type="NCBIfam" id="NF006779">
    <property type="entry name" value="PRK09293.1-3"/>
    <property type="match status" value="1"/>
</dbReference>
<dbReference type="PIRSF" id="PIRSF000904">
    <property type="entry name" value="FBPtase_SBPase"/>
    <property type="match status" value="1"/>
</dbReference>
<feature type="binding site" evidence="12">
    <location>
        <position position="94"/>
    </location>
    <ligand>
        <name>Mg(2+)</name>
        <dbReference type="ChEBI" id="CHEBI:18420"/>
        <label>1</label>
    </ligand>
</feature>
<keyword evidence="8 12" id="KW-0460">Magnesium</keyword>
<feature type="binding site" evidence="12">
    <location>
        <position position="116"/>
    </location>
    <ligand>
        <name>Mg(2+)</name>
        <dbReference type="ChEBI" id="CHEBI:18420"/>
        <label>1</label>
    </ligand>
</feature>
<proteinExistence type="inferred from homology"/>
<dbReference type="GO" id="GO:0005986">
    <property type="term" value="P:sucrose biosynthetic process"/>
    <property type="evidence" value="ECO:0007669"/>
    <property type="project" value="TreeGrafter"/>
</dbReference>
<evidence type="ECO:0000313" key="17">
    <source>
        <dbReference type="Proteomes" id="UP000319619"/>
    </source>
</evidence>
<dbReference type="SUPFAM" id="SSF56655">
    <property type="entry name" value="Carbohydrate phosphatase"/>
    <property type="match status" value="1"/>
</dbReference>
<dbReference type="GO" id="GO:0006094">
    <property type="term" value="P:gluconeogenesis"/>
    <property type="evidence" value="ECO:0007669"/>
    <property type="project" value="UniProtKB-UniRule"/>
</dbReference>
<comment type="caution">
    <text evidence="16">The sequence shown here is derived from an EMBL/GenBank/DDBJ whole genome shotgun (WGS) entry which is preliminary data.</text>
</comment>
<feature type="binding site" evidence="12">
    <location>
        <position position="244"/>
    </location>
    <ligand>
        <name>substrate</name>
    </ligand>
</feature>
<evidence type="ECO:0000256" key="9">
    <source>
        <dbReference type="ARBA" id="ARBA00023277"/>
    </source>
</evidence>
<evidence type="ECO:0000256" key="3">
    <source>
        <dbReference type="ARBA" id="ARBA00010941"/>
    </source>
</evidence>
<feature type="binding site" evidence="12">
    <location>
        <position position="118"/>
    </location>
    <ligand>
        <name>Mg(2+)</name>
        <dbReference type="ChEBI" id="CHEBI:18420"/>
        <label>1</label>
    </ligand>
</feature>
<dbReference type="GO" id="GO:0006000">
    <property type="term" value="P:fructose metabolic process"/>
    <property type="evidence" value="ECO:0007669"/>
    <property type="project" value="TreeGrafter"/>
</dbReference>
<organism evidence="16 17">
    <name type="scientific">candidate division LCP-89 bacterium B3_LCP</name>
    <dbReference type="NCBI Taxonomy" id="2012998"/>
    <lineage>
        <taxon>Bacteria</taxon>
        <taxon>Pseudomonadati</taxon>
        <taxon>Bacteria division LCP-89</taxon>
    </lineage>
</organism>
<feature type="domain" description="Fructose-1-6-bisphosphatase class 1 C-terminal" evidence="15">
    <location>
        <begin position="201"/>
        <end position="333"/>
    </location>
</feature>
<dbReference type="GO" id="GO:0006002">
    <property type="term" value="P:fructose 6-phosphate metabolic process"/>
    <property type="evidence" value="ECO:0007669"/>
    <property type="project" value="TreeGrafter"/>
</dbReference>
<dbReference type="Gene3D" id="3.30.540.10">
    <property type="entry name" value="Fructose-1,6-Bisphosphatase, subunit A, domain 1"/>
    <property type="match status" value="1"/>
</dbReference>
<evidence type="ECO:0000256" key="6">
    <source>
        <dbReference type="ARBA" id="ARBA00022723"/>
    </source>
</evidence>
<dbReference type="InterPro" id="IPR033391">
    <property type="entry name" value="FBPase_N"/>
</dbReference>
<accession>A0A532V3P0</accession>
<dbReference type="PANTHER" id="PTHR11556">
    <property type="entry name" value="FRUCTOSE-1,6-BISPHOSPHATASE-RELATED"/>
    <property type="match status" value="1"/>
</dbReference>
<evidence type="ECO:0000256" key="5">
    <source>
        <dbReference type="ARBA" id="ARBA00022490"/>
    </source>
</evidence>
<dbReference type="InterPro" id="IPR044015">
    <property type="entry name" value="FBPase_C_dom"/>
</dbReference>
<dbReference type="GO" id="GO:0042132">
    <property type="term" value="F:fructose 1,6-bisphosphate 1-phosphatase activity"/>
    <property type="evidence" value="ECO:0007669"/>
    <property type="project" value="UniProtKB-UniRule"/>
</dbReference>
<dbReference type="AlphaFoldDB" id="A0A532V3P0"/>
<evidence type="ECO:0000259" key="15">
    <source>
        <dbReference type="Pfam" id="PF18913"/>
    </source>
</evidence>
<evidence type="ECO:0000256" key="8">
    <source>
        <dbReference type="ARBA" id="ARBA00022842"/>
    </source>
</evidence>
<feature type="binding site" evidence="12">
    <location>
        <position position="119"/>
    </location>
    <ligand>
        <name>Mg(2+)</name>
        <dbReference type="ChEBI" id="CHEBI:18420"/>
        <label>2</label>
    </ligand>
</feature>
<keyword evidence="5 12" id="KW-0963">Cytoplasm</keyword>
<name>A0A532V3P0_UNCL8</name>
<comment type="caution">
    <text evidence="12">Lacks conserved residue(s) required for the propagation of feature annotation.</text>
</comment>
<protein>
    <recommendedName>
        <fullName evidence="10 12">Fructose-1,6-bisphosphatase class 1</fullName>
        <shortName evidence="12">FBPase class 1</shortName>
        <ecNumber evidence="4 12">3.1.3.11</ecNumber>
    </recommendedName>
    <alternativeName>
        <fullName evidence="11 12">D-fructose-1,6-bisphosphate 1-phosphohydrolase class 1</fullName>
    </alternativeName>
</protein>
<reference evidence="16 17" key="1">
    <citation type="submission" date="2017-06" db="EMBL/GenBank/DDBJ databases">
        <title>Novel microbial phyla capable of carbon fixation and sulfur reduction in deep-sea sediments.</title>
        <authorList>
            <person name="Huang J."/>
            <person name="Baker B."/>
            <person name="Wang Y."/>
        </authorList>
    </citation>
    <scope>NUCLEOTIDE SEQUENCE [LARGE SCALE GENOMIC DNA]</scope>
    <source>
        <strain evidence="16">B3_LCP</strain>
    </source>
</reference>
<keyword evidence="6 12" id="KW-0479">Metal-binding</keyword>
<comment type="subcellular location">
    <subcellularLocation>
        <location evidence="12">Cytoplasm</location>
    </subcellularLocation>
</comment>
<feature type="binding site" evidence="12">
    <location>
        <position position="116"/>
    </location>
    <ligand>
        <name>Mg(2+)</name>
        <dbReference type="ChEBI" id="CHEBI:18420"/>
        <label>2</label>
    </ligand>
</feature>
<feature type="domain" description="Fructose-1-6-bisphosphatase class I N-terminal" evidence="14">
    <location>
        <begin position="8"/>
        <end position="197"/>
    </location>
</feature>
<comment type="similarity">
    <text evidence="3 12 13">Belongs to the FBPase class 1 family.</text>
</comment>
<comment type="cofactor">
    <cofactor evidence="12">
        <name>Mg(2+)</name>
        <dbReference type="ChEBI" id="CHEBI:18420"/>
    </cofactor>
    <text evidence="12">Binds 2 magnesium ions per subunit.</text>
</comment>
<dbReference type="FunFam" id="3.40.190.80:FF:000001">
    <property type="entry name" value="Fructose-1,6-bisphosphatase class 1"/>
    <property type="match status" value="1"/>
</dbReference>
<evidence type="ECO:0000259" key="14">
    <source>
        <dbReference type="Pfam" id="PF00316"/>
    </source>
</evidence>
<dbReference type="HAMAP" id="MF_01855">
    <property type="entry name" value="FBPase_class1"/>
    <property type="match status" value="1"/>
</dbReference>
<dbReference type="Proteomes" id="UP000319619">
    <property type="component" value="Unassembled WGS sequence"/>
</dbReference>
<comment type="pathway">
    <text evidence="2">Carbohydrate biosynthesis; Calvin cycle.</text>
</comment>
<dbReference type="Pfam" id="PF18913">
    <property type="entry name" value="FBPase_C"/>
    <property type="match status" value="1"/>
</dbReference>
<dbReference type="FunFam" id="3.30.540.10:FF:000002">
    <property type="entry name" value="Fructose-1,6-bisphosphatase class 1"/>
    <property type="match status" value="1"/>
</dbReference>